<dbReference type="EMBL" id="CP011125">
    <property type="protein sequence ID" value="AKF07547.1"/>
    <property type="molecule type" value="Genomic_DNA"/>
</dbReference>
<dbReference type="InterPro" id="IPR003439">
    <property type="entry name" value="ABC_transporter-like_ATP-bd"/>
</dbReference>
<comment type="similarity">
    <text evidence="1">Belongs to the ABC transporter superfamily.</text>
</comment>
<evidence type="ECO:0000313" key="7">
    <source>
        <dbReference type="Proteomes" id="UP000034883"/>
    </source>
</evidence>
<dbReference type="RefSeq" id="WP_053234794.1">
    <property type="nucleotide sequence ID" value="NZ_CP011125.1"/>
</dbReference>
<protein>
    <submittedName>
        <fullName evidence="6">ABC transporter ATP-binding protein</fullName>
    </submittedName>
</protein>
<dbReference type="InterPro" id="IPR003593">
    <property type="entry name" value="AAA+_ATPase"/>
</dbReference>
<dbReference type="InterPro" id="IPR027417">
    <property type="entry name" value="P-loop_NTPase"/>
</dbReference>
<dbReference type="SMART" id="SM00382">
    <property type="entry name" value="AAA"/>
    <property type="match status" value="1"/>
</dbReference>
<evidence type="ECO:0000313" key="6">
    <source>
        <dbReference type="EMBL" id="AKF07547.1"/>
    </source>
</evidence>
<name>A0A0F6YJ00_9BACT</name>
<dbReference type="SUPFAM" id="SSF52540">
    <property type="entry name" value="P-loop containing nucleoside triphosphate hydrolases"/>
    <property type="match status" value="1"/>
</dbReference>
<gene>
    <name evidence="6" type="ORF">DB32_004696</name>
</gene>
<evidence type="ECO:0000256" key="2">
    <source>
        <dbReference type="ARBA" id="ARBA00022448"/>
    </source>
</evidence>
<dbReference type="GO" id="GO:0016887">
    <property type="term" value="F:ATP hydrolysis activity"/>
    <property type="evidence" value="ECO:0007669"/>
    <property type="project" value="InterPro"/>
</dbReference>
<dbReference type="PANTHER" id="PTHR43335">
    <property type="entry name" value="ABC TRANSPORTER, ATP-BINDING PROTEIN"/>
    <property type="match status" value="1"/>
</dbReference>
<evidence type="ECO:0000256" key="3">
    <source>
        <dbReference type="ARBA" id="ARBA00022741"/>
    </source>
</evidence>
<reference evidence="6 7" key="1">
    <citation type="submission" date="2015-03" db="EMBL/GenBank/DDBJ databases">
        <title>Genome assembly of Sandaracinus amylolyticus DSM 53668.</title>
        <authorList>
            <person name="Sharma G."/>
            <person name="Subramanian S."/>
        </authorList>
    </citation>
    <scope>NUCLEOTIDE SEQUENCE [LARGE SCALE GENOMIC DNA]</scope>
    <source>
        <strain evidence="6 7">DSM 53668</strain>
    </source>
</reference>
<dbReference type="STRING" id="927083.DB32_004696"/>
<dbReference type="KEGG" id="samy:DB32_004696"/>
<dbReference type="Pfam" id="PF00005">
    <property type="entry name" value="ABC_tran"/>
    <property type="match status" value="1"/>
</dbReference>
<keyword evidence="3" id="KW-0547">Nucleotide-binding</keyword>
<evidence type="ECO:0000256" key="4">
    <source>
        <dbReference type="ARBA" id="ARBA00022840"/>
    </source>
</evidence>
<dbReference type="GO" id="GO:0005524">
    <property type="term" value="F:ATP binding"/>
    <property type="evidence" value="ECO:0007669"/>
    <property type="project" value="UniProtKB-KW"/>
</dbReference>
<dbReference type="PANTHER" id="PTHR43335:SF2">
    <property type="entry name" value="ABC TRANSPORTER, ATP-BINDING PROTEIN"/>
    <property type="match status" value="1"/>
</dbReference>
<dbReference type="AlphaFoldDB" id="A0A0F6YJ00"/>
<evidence type="ECO:0000256" key="1">
    <source>
        <dbReference type="ARBA" id="ARBA00005417"/>
    </source>
</evidence>
<dbReference type="Gene3D" id="3.40.50.300">
    <property type="entry name" value="P-loop containing nucleotide triphosphate hydrolases"/>
    <property type="match status" value="1"/>
</dbReference>
<organism evidence="6 7">
    <name type="scientific">Sandaracinus amylolyticus</name>
    <dbReference type="NCBI Taxonomy" id="927083"/>
    <lineage>
        <taxon>Bacteria</taxon>
        <taxon>Pseudomonadati</taxon>
        <taxon>Myxococcota</taxon>
        <taxon>Polyangia</taxon>
        <taxon>Polyangiales</taxon>
        <taxon>Sandaracinaceae</taxon>
        <taxon>Sandaracinus</taxon>
    </lineage>
</organism>
<proteinExistence type="inferred from homology"/>
<keyword evidence="2" id="KW-0813">Transport</keyword>
<feature type="domain" description="ABC transporter" evidence="5">
    <location>
        <begin position="4"/>
        <end position="234"/>
    </location>
</feature>
<keyword evidence="4 6" id="KW-0067">ATP-binding</keyword>
<evidence type="ECO:0000259" key="5">
    <source>
        <dbReference type="PROSITE" id="PS50893"/>
    </source>
</evidence>
<keyword evidence="7" id="KW-1185">Reference proteome</keyword>
<dbReference type="OrthoDB" id="9809450at2"/>
<accession>A0A0F6YJ00</accession>
<sequence>MALIELEGVEKRYGELRALKGVTLKLEPGRIGLLGPNGAGKSTLLKTLLGLLTPDHGSVKVLDLDVARSPFEVRARIGYMPEGDSVIPELTALQFTSLAGELCGLPKREAIGRAHQVLHYVGLGEARYRKLGSFSTGMRQRARLAQALVGDPKLLLLDEPTSGLDPRGRDEMLALIVDIPQRTGASVILSTHILPDVEKTCDQVMVIAGGEVLYAGALAPLVASEEGVFEVRGKGEPDSLKTALEVGGCVVTRDGSTLEVRVPSGKDARFILELAITSGQQVRHVAPLTKTLERAFIQTLEKAGAAAAEGASA</sequence>
<dbReference type="PROSITE" id="PS50893">
    <property type="entry name" value="ABC_TRANSPORTER_2"/>
    <property type="match status" value="1"/>
</dbReference>
<dbReference type="Proteomes" id="UP000034883">
    <property type="component" value="Chromosome"/>
</dbReference>